<sequence length="358" mass="42682">MAEHIQQLKSLIGQWYHSILKHDTEEAFAYKEEVDMLLRNISADDEQLSKYYRLVDFRHSILTEDFMKNPKIGQQIKHDSLKKTDQMLNYLHYFMEGQFEFVNSRFSYALDYYRKAEEYAFSIRNEDKAELFHNLGETLYRMNEYTFALWYLKKAVLLFEEANLEMRKLNSLSFIGAIHTELHFYDEAEEIYQEIFPKVRDPYQLSLLNRAIGLNRLRQRNYPEAKSYFLDALRDHGNRMVHIKTMTNLAHVCFKMNNNNEGVYYLEEAQTLACEHGLEEYIARCMVLRGLYTMDDLALVEMAIQHLETNNLNFEIKEICEHVSEHYQAKGDYKIAYEYLIKANQSETMERRKGVTIS</sequence>
<evidence type="ECO:0000256" key="1">
    <source>
        <dbReference type="PROSITE-ProRule" id="PRU00339"/>
    </source>
</evidence>
<dbReference type="EC" id="3.1.-.-" evidence="2"/>
<gene>
    <name evidence="2" type="ORF">JOD17_002113</name>
</gene>
<dbReference type="Gene3D" id="1.25.40.10">
    <property type="entry name" value="Tetratricopeptide repeat domain"/>
    <property type="match status" value="1"/>
</dbReference>
<dbReference type="SUPFAM" id="SSF48452">
    <property type="entry name" value="TPR-like"/>
    <property type="match status" value="1"/>
</dbReference>
<evidence type="ECO:0000313" key="2">
    <source>
        <dbReference type="EMBL" id="MBM7633019.1"/>
    </source>
</evidence>
<keyword evidence="3" id="KW-1185">Reference proteome</keyword>
<dbReference type="Pfam" id="PF18801">
    <property type="entry name" value="RapH_N"/>
    <property type="match status" value="1"/>
</dbReference>
<organism evidence="2 3">
    <name type="scientific">Geomicrobium sediminis</name>
    <dbReference type="NCBI Taxonomy" id="1347788"/>
    <lineage>
        <taxon>Bacteria</taxon>
        <taxon>Bacillati</taxon>
        <taxon>Bacillota</taxon>
        <taxon>Bacilli</taxon>
        <taxon>Bacillales</taxon>
        <taxon>Geomicrobium</taxon>
    </lineage>
</organism>
<dbReference type="RefSeq" id="WP_204697511.1">
    <property type="nucleotide sequence ID" value="NZ_JAFBEC010000005.1"/>
</dbReference>
<comment type="caution">
    <text evidence="2">The sequence shown here is derived from an EMBL/GenBank/DDBJ whole genome shotgun (WGS) entry which is preliminary data.</text>
</comment>
<protein>
    <submittedName>
        <fullName evidence="2">Response regulator aspartate phosphatase B</fullName>
        <ecNumber evidence="2">3.1.-.-</ecNumber>
    </submittedName>
</protein>
<feature type="repeat" description="TPR" evidence="1">
    <location>
        <begin position="129"/>
        <end position="162"/>
    </location>
</feature>
<reference evidence="2 3" key="1">
    <citation type="submission" date="2021-01" db="EMBL/GenBank/DDBJ databases">
        <title>Genomic Encyclopedia of Type Strains, Phase IV (KMG-IV): sequencing the most valuable type-strain genomes for metagenomic binning, comparative biology and taxonomic classification.</title>
        <authorList>
            <person name="Goeker M."/>
        </authorList>
    </citation>
    <scope>NUCLEOTIDE SEQUENCE [LARGE SCALE GENOMIC DNA]</scope>
    <source>
        <strain evidence="2 3">DSM 25540</strain>
    </source>
</reference>
<dbReference type="PROSITE" id="PS50005">
    <property type="entry name" value="TPR"/>
    <property type="match status" value="1"/>
</dbReference>
<dbReference type="InterPro" id="IPR019734">
    <property type="entry name" value="TPR_rpt"/>
</dbReference>
<dbReference type="Proteomes" id="UP000741863">
    <property type="component" value="Unassembled WGS sequence"/>
</dbReference>
<proteinExistence type="predicted"/>
<accession>A0ABS2PC62</accession>
<keyword evidence="2" id="KW-0378">Hydrolase</keyword>
<evidence type="ECO:0000313" key="3">
    <source>
        <dbReference type="Proteomes" id="UP000741863"/>
    </source>
</evidence>
<dbReference type="InterPro" id="IPR011990">
    <property type="entry name" value="TPR-like_helical_dom_sf"/>
</dbReference>
<dbReference type="GO" id="GO:0016787">
    <property type="term" value="F:hydrolase activity"/>
    <property type="evidence" value="ECO:0007669"/>
    <property type="project" value="UniProtKB-KW"/>
</dbReference>
<keyword evidence="1" id="KW-0802">TPR repeat</keyword>
<name>A0ABS2PC62_9BACL</name>
<dbReference type="EMBL" id="JAFBEC010000005">
    <property type="protein sequence ID" value="MBM7633019.1"/>
    <property type="molecule type" value="Genomic_DNA"/>
</dbReference>